<feature type="transmembrane region" description="Helical" evidence="6">
    <location>
        <begin position="84"/>
        <end position="107"/>
    </location>
</feature>
<feature type="transmembrane region" description="Helical" evidence="6">
    <location>
        <begin position="113"/>
        <end position="130"/>
    </location>
</feature>
<keyword evidence="5 6" id="KW-0472">Membrane</keyword>
<keyword evidence="3 6" id="KW-0812">Transmembrane</keyword>
<gene>
    <name evidence="7" type="ORF">KL86DPRO_11228</name>
</gene>
<dbReference type="InterPro" id="IPR005598">
    <property type="entry name" value="ATP_synth_I"/>
</dbReference>
<keyword evidence="2" id="KW-1003">Cell membrane</keyword>
<proteinExistence type="predicted"/>
<dbReference type="AlphaFoldDB" id="A0A212JDM6"/>
<dbReference type="GO" id="GO:0005886">
    <property type="term" value="C:plasma membrane"/>
    <property type="evidence" value="ECO:0007669"/>
    <property type="project" value="UniProtKB-SubCell"/>
</dbReference>
<organism evidence="7">
    <name type="scientific">uncultured delta proteobacterium</name>
    <dbReference type="NCBI Taxonomy" id="34034"/>
    <lineage>
        <taxon>Bacteria</taxon>
        <taxon>Deltaproteobacteria</taxon>
        <taxon>environmental samples</taxon>
    </lineage>
</organism>
<protein>
    <submittedName>
        <fullName evidence="7">Putative ATP synthase I chain</fullName>
    </submittedName>
</protein>
<keyword evidence="4 6" id="KW-1133">Transmembrane helix</keyword>
<dbReference type="Pfam" id="PF03899">
    <property type="entry name" value="ATP-synt_I"/>
    <property type="match status" value="1"/>
</dbReference>
<feature type="transmembrane region" description="Helical" evidence="6">
    <location>
        <begin position="26"/>
        <end position="45"/>
    </location>
</feature>
<dbReference type="EMBL" id="FLUQ01000001">
    <property type="protein sequence ID" value="SBV97502.1"/>
    <property type="molecule type" value="Genomic_DNA"/>
</dbReference>
<name>A0A212JDM6_9DELT</name>
<sequence length="144" mass="15880">MLQKSRDTVERYLRNRGFTSPDSRRIVADQVLLTAAACIAGVLVLPLTAWGLAFGLGTLLATINLWQIARFAHWSVTRRFTGRLAVIGFCAFLFRFAGTGFVLYLLLIPARMPVIPLVAGLSSLVVWLSVMRFSRPAGHSCKEA</sequence>
<reference evidence="7" key="1">
    <citation type="submission" date="2016-04" db="EMBL/GenBank/DDBJ databases">
        <authorList>
            <person name="Evans L.H."/>
            <person name="Alamgir A."/>
            <person name="Owens N."/>
            <person name="Weber N.D."/>
            <person name="Virtaneva K."/>
            <person name="Barbian K."/>
            <person name="Babar A."/>
            <person name="Rosenke K."/>
        </authorList>
    </citation>
    <scope>NUCLEOTIDE SEQUENCE</scope>
    <source>
        <strain evidence="7">86</strain>
    </source>
</reference>
<accession>A0A212JDM6</accession>
<evidence type="ECO:0000256" key="1">
    <source>
        <dbReference type="ARBA" id="ARBA00004651"/>
    </source>
</evidence>
<evidence type="ECO:0000256" key="2">
    <source>
        <dbReference type="ARBA" id="ARBA00022475"/>
    </source>
</evidence>
<evidence type="ECO:0000313" key="7">
    <source>
        <dbReference type="EMBL" id="SBV97502.1"/>
    </source>
</evidence>
<evidence type="ECO:0000256" key="5">
    <source>
        <dbReference type="ARBA" id="ARBA00023136"/>
    </source>
</evidence>
<evidence type="ECO:0000256" key="4">
    <source>
        <dbReference type="ARBA" id="ARBA00022989"/>
    </source>
</evidence>
<evidence type="ECO:0000256" key="3">
    <source>
        <dbReference type="ARBA" id="ARBA00022692"/>
    </source>
</evidence>
<evidence type="ECO:0000256" key="6">
    <source>
        <dbReference type="SAM" id="Phobius"/>
    </source>
</evidence>
<comment type="subcellular location">
    <subcellularLocation>
        <location evidence="1">Cell membrane</location>
        <topology evidence="1">Multi-pass membrane protein</topology>
    </subcellularLocation>
</comment>